<evidence type="ECO:0000313" key="2">
    <source>
        <dbReference type="EMBL" id="GIE01293.1"/>
    </source>
</evidence>
<dbReference type="PANTHER" id="PTHR40943:SF1">
    <property type="entry name" value="CYTOPLASMIC PROTEIN"/>
    <property type="match status" value="1"/>
</dbReference>
<dbReference type="InterPro" id="IPR008579">
    <property type="entry name" value="UGlyAH_Cupin_dom"/>
</dbReference>
<dbReference type="PANTHER" id="PTHR40943">
    <property type="entry name" value="CYTOPLASMIC PROTEIN-RELATED"/>
    <property type="match status" value="1"/>
</dbReference>
<organism evidence="2 3">
    <name type="scientific">Paractinoplanes durhamensis</name>
    <dbReference type="NCBI Taxonomy" id="113563"/>
    <lineage>
        <taxon>Bacteria</taxon>
        <taxon>Bacillati</taxon>
        <taxon>Actinomycetota</taxon>
        <taxon>Actinomycetes</taxon>
        <taxon>Micromonosporales</taxon>
        <taxon>Micromonosporaceae</taxon>
        <taxon>Paractinoplanes</taxon>
    </lineage>
</organism>
<evidence type="ECO:0000259" key="1">
    <source>
        <dbReference type="Pfam" id="PF05899"/>
    </source>
</evidence>
<comment type="caution">
    <text evidence="2">The sequence shown here is derived from an EMBL/GenBank/DDBJ whole genome shotgun (WGS) entry which is preliminary data.</text>
</comment>
<dbReference type="Pfam" id="PF05899">
    <property type="entry name" value="Cupin_3"/>
    <property type="match status" value="1"/>
</dbReference>
<reference evidence="2 3" key="1">
    <citation type="submission" date="2021-01" db="EMBL/GenBank/DDBJ databases">
        <title>Whole genome shotgun sequence of Actinoplanes durhamensis NBRC 14914.</title>
        <authorList>
            <person name="Komaki H."/>
            <person name="Tamura T."/>
        </authorList>
    </citation>
    <scope>NUCLEOTIDE SEQUENCE [LARGE SCALE GENOMIC DNA]</scope>
    <source>
        <strain evidence="2 3">NBRC 14914</strain>
    </source>
</reference>
<dbReference type="InterPro" id="IPR011051">
    <property type="entry name" value="RmlC_Cupin_sf"/>
</dbReference>
<dbReference type="EMBL" id="BOML01000021">
    <property type="protein sequence ID" value="GIE01293.1"/>
    <property type="molecule type" value="Genomic_DNA"/>
</dbReference>
<dbReference type="Gene3D" id="2.60.120.10">
    <property type="entry name" value="Jelly Rolls"/>
    <property type="match status" value="1"/>
</dbReference>
<proteinExistence type="predicted"/>
<dbReference type="RefSeq" id="WP_203726890.1">
    <property type="nucleotide sequence ID" value="NZ_BAAATX010000014.1"/>
</dbReference>
<dbReference type="SUPFAM" id="SSF51182">
    <property type="entry name" value="RmlC-like cupins"/>
    <property type="match status" value="2"/>
</dbReference>
<accession>A0ABQ3YUN9</accession>
<name>A0ABQ3YUN9_9ACTN</name>
<dbReference type="InterPro" id="IPR014710">
    <property type="entry name" value="RmlC-like_jellyroll"/>
</dbReference>
<feature type="domain" description="(S)-ureidoglycine aminohydrolase cupin" evidence="1">
    <location>
        <begin position="47"/>
        <end position="112"/>
    </location>
</feature>
<protein>
    <recommendedName>
        <fullName evidence="1">(S)-ureidoglycine aminohydrolase cupin domain-containing protein</fullName>
    </recommendedName>
</protein>
<dbReference type="Proteomes" id="UP000637628">
    <property type="component" value="Unassembled WGS sequence"/>
</dbReference>
<gene>
    <name evidence="2" type="ORF">Adu01nite_26430</name>
</gene>
<keyword evidence="3" id="KW-1185">Reference proteome</keyword>
<sequence>MSDLPFLDGAHVRGGELPVEISMEPRLAGAPFAYETVVSDDADGFFAVWACDAGVYPRVKDRRGSFMYILEGDATITDQDGTQHLLTADSVIVLPYGWAGQWDIRKTIRKVYVHTTPVPPFRAGVQPSVFGTEPGLIFDGPDGQCLLHNVPAGPEVVPDDGRARFLYVISGAGSVGSRQLAAGDVLALPSGWSGVIEVTAPMRRFDVLTSGSLGEDQ</sequence>
<evidence type="ECO:0000313" key="3">
    <source>
        <dbReference type="Proteomes" id="UP000637628"/>
    </source>
</evidence>